<protein>
    <recommendedName>
        <fullName evidence="4">Heparanase</fullName>
    </recommendedName>
</protein>
<dbReference type="Proteomes" id="UP001231518">
    <property type="component" value="Chromosome 24"/>
</dbReference>
<evidence type="ECO:0008006" key="4">
    <source>
        <dbReference type="Google" id="ProtNLM"/>
    </source>
</evidence>
<keyword evidence="1" id="KW-0732">Signal</keyword>
<name>A0AAD7YIF2_MYTSE</name>
<organism evidence="2 3">
    <name type="scientific">Mythimna separata</name>
    <name type="common">Oriental armyworm</name>
    <name type="synonym">Pseudaletia separata</name>
    <dbReference type="NCBI Taxonomy" id="271217"/>
    <lineage>
        <taxon>Eukaryota</taxon>
        <taxon>Metazoa</taxon>
        <taxon>Ecdysozoa</taxon>
        <taxon>Arthropoda</taxon>
        <taxon>Hexapoda</taxon>
        <taxon>Insecta</taxon>
        <taxon>Pterygota</taxon>
        <taxon>Neoptera</taxon>
        <taxon>Endopterygota</taxon>
        <taxon>Lepidoptera</taxon>
        <taxon>Glossata</taxon>
        <taxon>Ditrysia</taxon>
        <taxon>Noctuoidea</taxon>
        <taxon>Noctuidae</taxon>
        <taxon>Noctuinae</taxon>
        <taxon>Hadenini</taxon>
        <taxon>Mythimna</taxon>
    </lineage>
</organism>
<accession>A0AAD7YIF2</accession>
<dbReference type="Gene3D" id="3.20.20.80">
    <property type="entry name" value="Glycosidases"/>
    <property type="match status" value="1"/>
</dbReference>
<feature type="chain" id="PRO_5042223471" description="Heparanase" evidence="1">
    <location>
        <begin position="22"/>
        <end position="816"/>
    </location>
</feature>
<gene>
    <name evidence="2" type="ORF">PYW07_010305</name>
</gene>
<keyword evidence="3" id="KW-1185">Reference proteome</keyword>
<reference evidence="2" key="1">
    <citation type="submission" date="2023-03" db="EMBL/GenBank/DDBJ databases">
        <title>Chromosome-level genomes of two armyworms, Mythimna separata and Mythimna loreyi, provide insights into the biosynthesis and reception of sex pheromones.</title>
        <authorList>
            <person name="Zhao H."/>
        </authorList>
    </citation>
    <scope>NUCLEOTIDE SEQUENCE</scope>
    <source>
        <strain evidence="2">BeijingLab</strain>
        <tissue evidence="2">Pupa</tissue>
    </source>
</reference>
<dbReference type="EMBL" id="JARGEI010000018">
    <property type="protein sequence ID" value="KAJ8715823.1"/>
    <property type="molecule type" value="Genomic_DNA"/>
</dbReference>
<evidence type="ECO:0000256" key="1">
    <source>
        <dbReference type="SAM" id="SignalP"/>
    </source>
</evidence>
<proteinExistence type="predicted"/>
<feature type="signal peptide" evidence="1">
    <location>
        <begin position="1"/>
        <end position="21"/>
    </location>
</feature>
<dbReference type="AlphaFoldDB" id="A0AAD7YIF2"/>
<comment type="caution">
    <text evidence="2">The sequence shown here is derived from an EMBL/GenBank/DDBJ whole genome shotgun (WGS) entry which is preliminary data.</text>
</comment>
<dbReference type="PANTHER" id="PTHR46145:SF4">
    <property type="entry name" value="HEPARANASE"/>
    <property type="match status" value="1"/>
</dbReference>
<evidence type="ECO:0000313" key="2">
    <source>
        <dbReference type="EMBL" id="KAJ8715823.1"/>
    </source>
</evidence>
<dbReference type="GO" id="GO:0031012">
    <property type="term" value="C:extracellular matrix"/>
    <property type="evidence" value="ECO:0007669"/>
    <property type="project" value="TreeGrafter"/>
</dbReference>
<sequence length="816" mass="93780">MGTAIHLFLFILLRFLPLSSADTYSVKITTEQHVNLVDSRFLSFTIDPKYLFSSSEKYSSKECICMASSLTPAYLRIAGPSTAHMTFHNTTISINDIDFPGHGQDFDITEIDSDIFRKVPSDLHTRNLAVSHRQWKKFVHWAKSTGFDLVFALNNEERTASGMWDPNTALNILTVAEKVKVGDIFWELGYECRNQSIEEYLNDLETLRVIIETFPPGRTAEWKVVGGDVSKCLQAESKSDFEDYVMVSNEMMDALLLNGNSSSRELERMTEHSRQKLVHLLSRSQTPLWLTETNQKQYSDLVRAADWLASLGYSAKNGFAVHYRELEEEEMYEPTLSFYMALLFKNLVGERVLNVDMDPEQAILFAHCTSLRHKPVPGAVTLFGANLDEEPTRFSLELPRGEEGGDIMQFILGNDHNGNIVVNGRPMYYEGDLKPVLKRVRPYKTLLINLPAKSFGFWVLANTKIEACQNFDKKNKTVIEENTVNNENLRPKRSVNYDFDDNENIADLSYDFEDTYAVIPDNHALNSRIIDMNKDFDKIQNAFKRNLGKDRFKREDAIFGKGKLRKQINRYRAERGYRFEDRDFDPRRIIDDLLEKARQRVSDLKNLRPNLPRLNLNKVSKRHSKNSKLGSLMADNQMFGRIPRKSKNIKKISEENDDFLKKVNRKIKPEKNMRRKISDTPDKNTKTNQDIDQLSGEATNTVEAIVRKRRSISNDVEEITAENDIDLSGKDKAKLWKILKKLNDEFGDISEDNIDDDTESTEGIVLKTELSDDSATIRVKDPNHGMIKSTMKSMLDVLENLNRNLNKVWNAINLLD</sequence>
<dbReference type="PANTHER" id="PTHR46145">
    <property type="entry name" value="HEPARANASE"/>
    <property type="match status" value="1"/>
</dbReference>
<evidence type="ECO:0000313" key="3">
    <source>
        <dbReference type="Proteomes" id="UP001231518"/>
    </source>
</evidence>
<dbReference type="GO" id="GO:0005615">
    <property type="term" value="C:extracellular space"/>
    <property type="evidence" value="ECO:0007669"/>
    <property type="project" value="TreeGrafter"/>
</dbReference>